<accession>A0A811S0B4</accession>
<feature type="region of interest" description="Disordered" evidence="1">
    <location>
        <begin position="1"/>
        <end position="54"/>
    </location>
</feature>
<name>A0A811S0B4_9POAL</name>
<dbReference type="EMBL" id="CAJGYO010000018">
    <property type="protein sequence ID" value="CAD6335752.1"/>
    <property type="molecule type" value="Genomic_DNA"/>
</dbReference>
<comment type="caution">
    <text evidence="2">The sequence shown here is derived from an EMBL/GenBank/DDBJ whole genome shotgun (WGS) entry which is preliminary data.</text>
</comment>
<dbReference type="Proteomes" id="UP000604825">
    <property type="component" value="Unassembled WGS sequence"/>
</dbReference>
<proteinExistence type="predicted"/>
<keyword evidence="3" id="KW-1185">Reference proteome</keyword>
<sequence>MAVAKWRRSRLDERRRDLQPKSMASVPRSPAAMDYHSPPPGNEATARFGTDPSCEERISRDGTVDIDVELYKLVHNSDSDIDIVFALLISDYALAQKGNSLDIYSFYFVLILIHMDSELARKSSCRTTYRAPLGQTLDWTAKTPSLPVNSNNEARSGSITYLKVPAVEIEQQ</sequence>
<feature type="compositionally biased region" description="Basic and acidic residues" evidence="1">
    <location>
        <begin position="9"/>
        <end position="19"/>
    </location>
</feature>
<organism evidence="2 3">
    <name type="scientific">Miscanthus lutarioriparius</name>
    <dbReference type="NCBI Taxonomy" id="422564"/>
    <lineage>
        <taxon>Eukaryota</taxon>
        <taxon>Viridiplantae</taxon>
        <taxon>Streptophyta</taxon>
        <taxon>Embryophyta</taxon>
        <taxon>Tracheophyta</taxon>
        <taxon>Spermatophyta</taxon>
        <taxon>Magnoliopsida</taxon>
        <taxon>Liliopsida</taxon>
        <taxon>Poales</taxon>
        <taxon>Poaceae</taxon>
        <taxon>PACMAD clade</taxon>
        <taxon>Panicoideae</taxon>
        <taxon>Andropogonodae</taxon>
        <taxon>Andropogoneae</taxon>
        <taxon>Saccharinae</taxon>
        <taxon>Miscanthus</taxon>
    </lineage>
</organism>
<protein>
    <submittedName>
        <fullName evidence="2">Uncharacterized protein</fullName>
    </submittedName>
</protein>
<evidence type="ECO:0000256" key="1">
    <source>
        <dbReference type="SAM" id="MobiDB-lite"/>
    </source>
</evidence>
<dbReference type="AlphaFoldDB" id="A0A811S0B4"/>
<gene>
    <name evidence="2" type="ORF">NCGR_LOCUS59850</name>
</gene>
<evidence type="ECO:0000313" key="3">
    <source>
        <dbReference type="Proteomes" id="UP000604825"/>
    </source>
</evidence>
<reference evidence="2" key="1">
    <citation type="submission" date="2020-10" db="EMBL/GenBank/DDBJ databases">
        <authorList>
            <person name="Han B."/>
            <person name="Lu T."/>
            <person name="Zhao Q."/>
            <person name="Huang X."/>
            <person name="Zhao Y."/>
        </authorList>
    </citation>
    <scope>NUCLEOTIDE SEQUENCE</scope>
</reference>
<evidence type="ECO:0000313" key="2">
    <source>
        <dbReference type="EMBL" id="CAD6335752.1"/>
    </source>
</evidence>